<evidence type="ECO:0000313" key="7">
    <source>
        <dbReference type="EMBL" id="ADI31860.1"/>
    </source>
</evidence>
<reference evidence="8" key="1">
    <citation type="submission" date="2010-05" db="EMBL/GenBank/DDBJ databases">
        <title>Complete sequence of Staphylothermus hellenicus DSM 12710.</title>
        <authorList>
            <consortium name="US DOE Joint Genome Institute"/>
            <person name="Lucas S."/>
            <person name="Copeland A."/>
            <person name="Lapidus A."/>
            <person name="Cheng J.-F."/>
            <person name="Bruce D."/>
            <person name="Goodwin L."/>
            <person name="Pitluck S."/>
            <person name="Davenport K."/>
            <person name="Detter J.C."/>
            <person name="Han C."/>
            <person name="Tapia R."/>
            <person name="Larimer F."/>
            <person name="Land M."/>
            <person name="Hauser L."/>
            <person name="Kyrpides N."/>
            <person name="Mikhailova N."/>
            <person name="Anderson I.J."/>
            <person name="Woyke T."/>
        </authorList>
    </citation>
    <scope>NUCLEOTIDE SEQUENCE [LARGE SCALE GENOMIC DNA]</scope>
    <source>
        <strain evidence="8">DSM 12710 / JCM 10830 / BK20S6-10-b1 / P8</strain>
    </source>
</reference>
<dbReference type="Gene3D" id="3.40.50.300">
    <property type="entry name" value="P-loop containing nucleotide triphosphate hydrolases"/>
    <property type="match status" value="2"/>
</dbReference>
<proteinExistence type="inferred from homology"/>
<comment type="catalytic activity">
    <reaction evidence="4">
        <text>ATP + H2O = ADP + phosphate + H(+)</text>
        <dbReference type="Rhea" id="RHEA:13065"/>
        <dbReference type="ChEBI" id="CHEBI:15377"/>
        <dbReference type="ChEBI" id="CHEBI:15378"/>
        <dbReference type="ChEBI" id="CHEBI:30616"/>
        <dbReference type="ChEBI" id="CHEBI:43474"/>
        <dbReference type="ChEBI" id="CHEBI:456216"/>
        <dbReference type="EC" id="5.6.2.4"/>
    </reaction>
</comment>
<feature type="domain" description="Helicase HerA central" evidence="6">
    <location>
        <begin position="165"/>
        <end position="294"/>
    </location>
</feature>
<keyword evidence="5" id="KW-0175">Coiled coil</keyword>
<dbReference type="GO" id="GO:0043138">
    <property type="term" value="F:3'-5' DNA helicase activity"/>
    <property type="evidence" value="ECO:0007669"/>
    <property type="project" value="UniProtKB-EC"/>
</dbReference>
<dbReference type="PANTHER" id="PTHR42957">
    <property type="entry name" value="HELICASE MJ1565-RELATED"/>
    <property type="match status" value="1"/>
</dbReference>
<evidence type="ECO:0000313" key="8">
    <source>
        <dbReference type="Proteomes" id="UP000002573"/>
    </source>
</evidence>
<dbReference type="InterPro" id="IPR002789">
    <property type="entry name" value="HerA_central"/>
</dbReference>
<dbReference type="InterPro" id="IPR027417">
    <property type="entry name" value="P-loop_NTPase"/>
</dbReference>
<dbReference type="EMBL" id="CP002051">
    <property type="protein sequence ID" value="ADI31860.1"/>
    <property type="molecule type" value="Genomic_DNA"/>
</dbReference>
<evidence type="ECO:0000256" key="4">
    <source>
        <dbReference type="ARBA" id="ARBA00048988"/>
    </source>
</evidence>
<comment type="catalytic activity">
    <reaction evidence="3">
        <text>ATP + H2O = ADP + phosphate + H(+)</text>
        <dbReference type="Rhea" id="RHEA:13065"/>
        <dbReference type="ChEBI" id="CHEBI:15377"/>
        <dbReference type="ChEBI" id="CHEBI:15378"/>
        <dbReference type="ChEBI" id="CHEBI:30616"/>
        <dbReference type="ChEBI" id="CHEBI:43474"/>
        <dbReference type="ChEBI" id="CHEBI:456216"/>
        <dbReference type="EC" id="5.6.2.3"/>
    </reaction>
</comment>
<evidence type="ECO:0000256" key="1">
    <source>
        <dbReference type="ARBA" id="ARBA00007816"/>
    </source>
</evidence>
<comment type="catalytic activity">
    <reaction evidence="2">
        <text>Couples ATP hydrolysis with the unwinding of duplex DNA by translocating in the 3'-5' direction.</text>
        <dbReference type="EC" id="5.6.2.4"/>
    </reaction>
</comment>
<reference evidence="7 8" key="2">
    <citation type="journal article" date="2011" name="Stand. Genomic Sci.">
        <title>Complete genome sequence of Staphylothermus hellenicus P8.</title>
        <authorList>
            <person name="Anderson I."/>
            <person name="Wirth R."/>
            <person name="Lucas S."/>
            <person name="Copeland A."/>
            <person name="Lapidus A."/>
            <person name="Cheng J.F."/>
            <person name="Goodwin L."/>
            <person name="Pitluck S."/>
            <person name="Davenport K."/>
            <person name="Detter J.C."/>
            <person name="Han C."/>
            <person name="Tapia R."/>
            <person name="Land M."/>
            <person name="Hauser L."/>
            <person name="Pati A."/>
            <person name="Mikhailova N."/>
            <person name="Woyke T."/>
            <person name="Klenk H.P."/>
            <person name="Kyrpides N."/>
            <person name="Ivanova N."/>
        </authorList>
    </citation>
    <scope>NUCLEOTIDE SEQUENCE [LARGE SCALE GENOMIC DNA]</scope>
    <source>
        <strain evidence="8">DSM 12710 / JCM 10830 / BK20S6-10-b1 / P8</strain>
    </source>
</reference>
<dbReference type="HOGENOM" id="CLU_411986_0_0_2"/>
<dbReference type="Proteomes" id="UP000002573">
    <property type="component" value="Chromosome"/>
</dbReference>
<accession>D7DCG3</accession>
<evidence type="ECO:0000256" key="3">
    <source>
        <dbReference type="ARBA" id="ARBA00048954"/>
    </source>
</evidence>
<organism evidence="7 8">
    <name type="scientific">Staphylothermus hellenicus (strain DSM 12710 / JCM 10830 / BK20S6-10-b1 / P8)</name>
    <dbReference type="NCBI Taxonomy" id="591019"/>
    <lineage>
        <taxon>Archaea</taxon>
        <taxon>Thermoproteota</taxon>
        <taxon>Thermoprotei</taxon>
        <taxon>Desulfurococcales</taxon>
        <taxon>Desulfurococcaceae</taxon>
        <taxon>Staphylothermus</taxon>
    </lineage>
</organism>
<evidence type="ECO:0000259" key="6">
    <source>
        <dbReference type="Pfam" id="PF01935"/>
    </source>
</evidence>
<protein>
    <recommendedName>
        <fullName evidence="6">Helicase HerA central domain-containing protein</fullName>
    </recommendedName>
</protein>
<dbReference type="InterPro" id="IPR008571">
    <property type="entry name" value="HerA-like"/>
</dbReference>
<dbReference type="AlphaFoldDB" id="D7DCG3"/>
<name>D7DCG3_STAHD</name>
<dbReference type="eggNOG" id="arCOG00280">
    <property type="taxonomic scope" value="Archaea"/>
</dbReference>
<dbReference type="SUPFAM" id="SSF52540">
    <property type="entry name" value="P-loop containing nucleoside triphosphate hydrolases"/>
    <property type="match status" value="1"/>
</dbReference>
<dbReference type="GO" id="GO:0043139">
    <property type="term" value="F:5'-3' DNA helicase activity"/>
    <property type="evidence" value="ECO:0007669"/>
    <property type="project" value="UniProtKB-EC"/>
</dbReference>
<dbReference type="KEGG" id="shc:Shell_0742"/>
<gene>
    <name evidence="7" type="ordered locus">Shell_0742</name>
</gene>
<dbReference type="STRING" id="591019.Shell_0742"/>
<evidence type="ECO:0000256" key="2">
    <source>
        <dbReference type="ARBA" id="ARBA00034617"/>
    </source>
</evidence>
<evidence type="ECO:0000256" key="5">
    <source>
        <dbReference type="SAM" id="Coils"/>
    </source>
</evidence>
<feature type="coiled-coil region" evidence="5">
    <location>
        <begin position="634"/>
        <end position="669"/>
    </location>
</feature>
<comment type="similarity">
    <text evidence="1">Belongs to the HerA family.</text>
</comment>
<sequence length="673" mass="75621">MIYVSEPVGLIYSWNTDHVKIILTRENYRPGIGDILYTKLDNKYVLLQIVGFEGEIPISSSSLVKDLEEAPPIYSLETSMIANAYLFFEIRNINDEKPIVIKPYQPPPLNTPVYILRPKDPESEKIMRLLSKGISSSGENVPVGWLRSGIAPAKELREEKYFINAPLNLDLSLSIPKHYLVAGQTGAGKTTSVMGIMIQWARNSGKNIAWLIIDRHGEYGKAENNGFADLLAKALYMNKKLEAKAKIYEFTINEGENETISLSNDTAVLLSGTMNISSISIYDLANVLDLPPDKISDLEEAVDIIGSLIKASEIDDAWKRVFLNERDEPTGQVLALLPLLVDNVFRYEGIGEQQKKGIYRVLLNAGIDIRKLRTYRRLILATLGLICKKAIVRVGGISRQVIVTVIDDYSSAFKVSPLLKDPYSLVIIMKAMVNAVSEVYNVRERGRYPWLGIKIEPNVGVIESGKFSIDKIVENINKGETIILDVSKIPLGQGDVIVQSIIRRLFESRMGLGVEKIRELPPIAIVSEEAPLYLSPDKVRSPYNVFARIAREGRKFGLGLIAITQLATQIERQILANFNTIIALRTKFVSDINYFSNIGIPGETFTSLGDREGYLYTPDLRVKEPIPIYIPGYFELAEELNKEYIEKIENNKELEKKALTQIFKNTEEEDEDI</sequence>
<dbReference type="Pfam" id="PF01935">
    <property type="entry name" value="DUF87"/>
    <property type="match status" value="1"/>
</dbReference>
<dbReference type="PANTHER" id="PTHR42957:SF1">
    <property type="entry name" value="HELICASE MJ1565-RELATED"/>
    <property type="match status" value="1"/>
</dbReference>
<keyword evidence="8" id="KW-1185">Reference proteome</keyword>